<evidence type="ECO:0000313" key="2">
    <source>
        <dbReference type="Proteomes" id="UP000230184"/>
    </source>
</evidence>
<dbReference type="NCBIfam" id="TIGR04256">
    <property type="entry name" value="GxxExxY"/>
    <property type="match status" value="1"/>
</dbReference>
<dbReference type="Proteomes" id="UP000230184">
    <property type="component" value="Unassembled WGS sequence"/>
</dbReference>
<dbReference type="EMBL" id="PEWY01000009">
    <property type="protein sequence ID" value="PIU37545.1"/>
    <property type="molecule type" value="Genomic_DNA"/>
</dbReference>
<name>A0A2M6YVM3_9BACT</name>
<proteinExistence type="predicted"/>
<dbReference type="Pfam" id="PF13366">
    <property type="entry name" value="PDDEXK_3"/>
    <property type="match status" value="1"/>
</dbReference>
<evidence type="ECO:0000313" key="1">
    <source>
        <dbReference type="EMBL" id="PIU37545.1"/>
    </source>
</evidence>
<reference evidence="2" key="1">
    <citation type="submission" date="2017-09" db="EMBL/GenBank/DDBJ databases">
        <title>Depth-based differentiation of microbial function through sediment-hosted aquifers and enrichment of novel symbionts in the deep terrestrial subsurface.</title>
        <authorList>
            <person name="Probst A.J."/>
            <person name="Ladd B."/>
            <person name="Jarett J.K."/>
            <person name="Geller-Mcgrath D.E."/>
            <person name="Sieber C.M.K."/>
            <person name="Emerson J.B."/>
            <person name="Anantharaman K."/>
            <person name="Thomas B.C."/>
            <person name="Malmstrom R."/>
            <person name="Stieglmeier M."/>
            <person name="Klingl A."/>
            <person name="Woyke T."/>
            <person name="Ryan C.M."/>
            <person name="Banfield J.F."/>
        </authorList>
    </citation>
    <scope>NUCLEOTIDE SEQUENCE [LARGE SCALE GENOMIC DNA]</scope>
</reference>
<dbReference type="InterPro" id="IPR026350">
    <property type="entry name" value="GxxExxY"/>
</dbReference>
<accession>A0A2M6YVM3</accession>
<sequence length="126" mass="14585">MGKIIYPELSYIINGILFKTHNTLGKNCSEGQYSDFVEKLLKESGIKYEREKILPPIFDGEKAGRNKVDFLIDNKIILELKSKKVISKDDYYQVKRYLTALSKKLGIIVNFRSSYIYPKRILNSSV</sequence>
<gene>
    <name evidence="1" type="ORF">COT02_00280</name>
</gene>
<dbReference type="AlphaFoldDB" id="A0A2M6YVM3"/>
<comment type="caution">
    <text evidence="1">The sequence shown here is derived from an EMBL/GenBank/DDBJ whole genome shotgun (WGS) entry which is preliminary data.</text>
</comment>
<organism evidence="1 2">
    <name type="scientific">Candidatus Roizmanbacteria bacterium CG07_land_8_20_14_0_80_34_15</name>
    <dbReference type="NCBI Taxonomy" id="1974849"/>
    <lineage>
        <taxon>Bacteria</taxon>
        <taxon>Candidatus Roizmaniibacteriota</taxon>
    </lineage>
</organism>
<protein>
    <submittedName>
        <fullName evidence="1">GxxExxY protein</fullName>
    </submittedName>
</protein>